<evidence type="ECO:0000256" key="2">
    <source>
        <dbReference type="ARBA" id="ARBA00022598"/>
    </source>
</evidence>
<dbReference type="InterPro" id="IPR004408">
    <property type="entry name" value="Biotin_CoA_COase_ligase"/>
</dbReference>
<comment type="similarity">
    <text evidence="1">Belongs to the biotin--protein ligase family.</text>
</comment>
<dbReference type="PROSITE" id="PS51733">
    <property type="entry name" value="BPL_LPL_CATALYTIC"/>
    <property type="match status" value="1"/>
</dbReference>
<keyword evidence="2 4" id="KW-0436">Ligase</keyword>
<dbReference type="AlphaFoldDB" id="A0AAV3ZE64"/>
<dbReference type="Pfam" id="PF03099">
    <property type="entry name" value="BPL_LplA_LipB"/>
    <property type="match status" value="1"/>
</dbReference>
<dbReference type="PANTHER" id="PTHR12835:SF5">
    <property type="entry name" value="BIOTIN--PROTEIN LIGASE"/>
    <property type="match status" value="1"/>
</dbReference>
<dbReference type="CDD" id="cd16442">
    <property type="entry name" value="BPL"/>
    <property type="match status" value="1"/>
</dbReference>
<proteinExistence type="inferred from homology"/>
<keyword evidence="5" id="KW-1185">Reference proteome</keyword>
<feature type="domain" description="BPL/LPL catalytic" evidence="3">
    <location>
        <begin position="543"/>
        <end position="754"/>
    </location>
</feature>
<protein>
    <submittedName>
        <fullName evidence="4">Biotin--protein ligase</fullName>
    </submittedName>
</protein>
<evidence type="ECO:0000313" key="4">
    <source>
        <dbReference type="EMBL" id="GFN93658.1"/>
    </source>
</evidence>
<dbReference type="GO" id="GO:0004077">
    <property type="term" value="F:biotin--[biotin carboxyl-carrier protein] ligase activity"/>
    <property type="evidence" value="ECO:0007669"/>
    <property type="project" value="InterPro"/>
</dbReference>
<reference evidence="4 5" key="1">
    <citation type="journal article" date="2021" name="Elife">
        <title>Chloroplast acquisition without the gene transfer in kleptoplastic sea slugs, Plakobranchus ocellatus.</title>
        <authorList>
            <person name="Maeda T."/>
            <person name="Takahashi S."/>
            <person name="Yoshida T."/>
            <person name="Shimamura S."/>
            <person name="Takaki Y."/>
            <person name="Nagai Y."/>
            <person name="Toyoda A."/>
            <person name="Suzuki Y."/>
            <person name="Arimoto A."/>
            <person name="Ishii H."/>
            <person name="Satoh N."/>
            <person name="Nishiyama T."/>
            <person name="Hasebe M."/>
            <person name="Maruyama T."/>
            <person name="Minagawa J."/>
            <person name="Obokata J."/>
            <person name="Shigenobu S."/>
        </authorList>
    </citation>
    <scope>NUCLEOTIDE SEQUENCE [LARGE SCALE GENOMIC DNA]</scope>
</reference>
<dbReference type="NCBIfam" id="TIGR00121">
    <property type="entry name" value="birA_ligase"/>
    <property type="match status" value="1"/>
</dbReference>
<gene>
    <name evidence="4" type="ORF">PoB_002016400</name>
</gene>
<evidence type="ECO:0000259" key="3">
    <source>
        <dbReference type="PROSITE" id="PS51733"/>
    </source>
</evidence>
<sequence length="772" mass="85598">MLPLTFSSYFWAACQAVSQRIRCHHYEKVLQDCLATASITVHKKKITPGVGHLSVSSGIAVFEDNYIRLYKMHCIREINLDSWTSYTPSQCTTESAGAGYSNIFVLIEAQHIVNEDIFETHADIKLHVLALGQPVAWKTTDHFNMIMSCRLSELVQMVDAYGQDNLYLDENLEIKAFSTIHPLGSPQTLNGCKDSVVSKNTNNPSNSAEANDGSFSHTSIPNFCMNTEQIPHKHKMEKTSKPPNILVYCGADENSSRMYASVKSSLELCVNTDVYIIYHLSHVEMLSSPWVDNTALLLLSSCTQLLPEVEEKIKDYVFKAKGILLSFNTSIESSFSQKILDQSKDASQLFTFRFDNSHTIQCLQSGSFFCDIQGNSEIIVSYPGKKHTHDSSFGASRVIGSSLGQEKALIVKSKLDGGGTVVLSQLILEKDPAHAAVDPSSFIALKSSNTGRLLALKHILASLGMDVSPKATPNLTPSYLLSQNQDLRHKFLSSVTKKLEEKSRVKTDHLCLTFVEKFDPSKQVAENLLPVITEEGSRRGEWLEGFDEPDYWGHLDTSSLGQIVLYTDVITSTMHVFEQILFSLPHSLGPVAIAGRQTSGRGRGGNMWLSPKGCAMFTFPLSFDVDSEIGQRIPFLQHLVSTAVVHGIRTSSCYENLDLRLKWPNDIYYGKNMKLGGVIVTSTVMGSRIYATIGCGVNVANSDPTICINDIIQLSNRSSNSKETSGARPMPLLTPAGVIARTLSTLEKFLVDFEKHGHTHFCEIYYKYWLHG</sequence>
<evidence type="ECO:0000313" key="5">
    <source>
        <dbReference type="Proteomes" id="UP000735302"/>
    </source>
</evidence>
<comment type="caution">
    <text evidence="4">The sequence shown here is derived from an EMBL/GenBank/DDBJ whole genome shotgun (WGS) entry which is preliminary data.</text>
</comment>
<evidence type="ECO:0000256" key="1">
    <source>
        <dbReference type="ARBA" id="ARBA00009934"/>
    </source>
</evidence>
<dbReference type="Proteomes" id="UP000735302">
    <property type="component" value="Unassembled WGS sequence"/>
</dbReference>
<accession>A0AAV3ZE64</accession>
<dbReference type="GO" id="GO:0005737">
    <property type="term" value="C:cytoplasm"/>
    <property type="evidence" value="ECO:0007669"/>
    <property type="project" value="TreeGrafter"/>
</dbReference>
<dbReference type="EMBL" id="BLXT01002363">
    <property type="protein sequence ID" value="GFN93658.1"/>
    <property type="molecule type" value="Genomic_DNA"/>
</dbReference>
<dbReference type="InterPro" id="IPR004143">
    <property type="entry name" value="BPL_LPL_catalytic"/>
</dbReference>
<name>A0AAV3ZE64_9GAST</name>
<dbReference type="PANTHER" id="PTHR12835">
    <property type="entry name" value="BIOTIN PROTEIN LIGASE"/>
    <property type="match status" value="1"/>
</dbReference>
<dbReference type="Gene3D" id="3.30.930.10">
    <property type="entry name" value="Bira Bifunctional Protein, Domain 2"/>
    <property type="match status" value="1"/>
</dbReference>
<dbReference type="SUPFAM" id="SSF55681">
    <property type="entry name" value="Class II aaRS and biotin synthetases"/>
    <property type="match status" value="1"/>
</dbReference>
<dbReference type="InterPro" id="IPR045864">
    <property type="entry name" value="aa-tRNA-synth_II/BPL/LPL"/>
</dbReference>
<organism evidence="4 5">
    <name type="scientific">Plakobranchus ocellatus</name>
    <dbReference type="NCBI Taxonomy" id="259542"/>
    <lineage>
        <taxon>Eukaryota</taxon>
        <taxon>Metazoa</taxon>
        <taxon>Spiralia</taxon>
        <taxon>Lophotrochozoa</taxon>
        <taxon>Mollusca</taxon>
        <taxon>Gastropoda</taxon>
        <taxon>Heterobranchia</taxon>
        <taxon>Euthyneura</taxon>
        <taxon>Panpulmonata</taxon>
        <taxon>Sacoglossa</taxon>
        <taxon>Placobranchoidea</taxon>
        <taxon>Plakobranchidae</taxon>
        <taxon>Plakobranchus</taxon>
    </lineage>
</organism>